<dbReference type="Proteomes" id="UP000490386">
    <property type="component" value="Unassembled WGS sequence"/>
</dbReference>
<evidence type="ECO:0000259" key="2">
    <source>
        <dbReference type="Pfam" id="PF00582"/>
    </source>
</evidence>
<protein>
    <submittedName>
        <fullName evidence="3">Universal stress protein</fullName>
    </submittedName>
</protein>
<dbReference type="CDD" id="cd00293">
    <property type="entry name" value="USP-like"/>
    <property type="match status" value="1"/>
</dbReference>
<dbReference type="EMBL" id="WBJX01000005">
    <property type="protein sequence ID" value="KAB1636725.1"/>
    <property type="molecule type" value="Genomic_DNA"/>
</dbReference>
<dbReference type="AlphaFoldDB" id="A0A7J5AYU3"/>
<dbReference type="OrthoDB" id="5242641at2"/>
<accession>A0A7J5AYU3</accession>
<dbReference type="PANTHER" id="PTHR46268">
    <property type="entry name" value="STRESS RESPONSE PROTEIN NHAX"/>
    <property type="match status" value="1"/>
</dbReference>
<dbReference type="SUPFAM" id="SSF52402">
    <property type="entry name" value="Adenine nucleotide alpha hydrolases-like"/>
    <property type="match status" value="2"/>
</dbReference>
<organism evidence="3 4">
    <name type="scientific">Pseudoclavibacter terrae</name>
    <dbReference type="NCBI Taxonomy" id="1530195"/>
    <lineage>
        <taxon>Bacteria</taxon>
        <taxon>Bacillati</taxon>
        <taxon>Actinomycetota</taxon>
        <taxon>Actinomycetes</taxon>
        <taxon>Micrococcales</taxon>
        <taxon>Microbacteriaceae</taxon>
        <taxon>Pseudoclavibacter</taxon>
    </lineage>
</organism>
<evidence type="ECO:0000313" key="4">
    <source>
        <dbReference type="Proteomes" id="UP000490386"/>
    </source>
</evidence>
<dbReference type="RefSeq" id="WP_151424449.1">
    <property type="nucleotide sequence ID" value="NZ_CANKVH010000012.1"/>
</dbReference>
<dbReference type="InterPro" id="IPR006016">
    <property type="entry name" value="UspA"/>
</dbReference>
<comment type="similarity">
    <text evidence="1">Belongs to the universal stress protein A family.</text>
</comment>
<reference evidence="3 4" key="1">
    <citation type="submission" date="2019-09" db="EMBL/GenBank/DDBJ databases">
        <title>Phylogeny of genus Pseudoclavibacter and closely related genus.</title>
        <authorList>
            <person name="Li Y."/>
        </authorList>
    </citation>
    <scope>NUCLEOTIDE SEQUENCE [LARGE SCALE GENOMIC DNA]</scope>
    <source>
        <strain evidence="3 4">THG-MD12</strain>
    </source>
</reference>
<dbReference type="Pfam" id="PF00582">
    <property type="entry name" value="Usp"/>
    <property type="match status" value="1"/>
</dbReference>
<name>A0A7J5AYU3_9MICO</name>
<dbReference type="InterPro" id="IPR014729">
    <property type="entry name" value="Rossmann-like_a/b/a_fold"/>
</dbReference>
<keyword evidence="4" id="KW-1185">Reference proteome</keyword>
<dbReference type="Gene3D" id="3.40.50.620">
    <property type="entry name" value="HUPs"/>
    <property type="match status" value="2"/>
</dbReference>
<sequence>MTQRFVVGYIASDRGHDALALASFLAKGTDTELIIAMITPETSPYSGTHPLPLDDADSIIGKQIDTWMSEALAQVPEGIQAQGVVRSASGEAQGLMDVAAEFGAVAIVIGAATTALLRQFTVGTVASTLLHASPLPVALAPAGFAEEGPVTRITTLFGTRSGAAALIGTSVESALQRDVQLRLLSLVQLDRVPPSQVQEVEEFVREFGGAVLAGRAEALLESGKATVETVEGENLEAALEKANWSAGDVAFVGSSRLAQGGRIFLGARAQRLLRVLTVPVIVVPRAVLPAETPKRAHGAEPTETGTGR</sequence>
<comment type="caution">
    <text evidence="3">The sequence shown here is derived from an EMBL/GenBank/DDBJ whole genome shotgun (WGS) entry which is preliminary data.</text>
</comment>
<dbReference type="PANTHER" id="PTHR46268:SF6">
    <property type="entry name" value="UNIVERSAL STRESS PROTEIN UP12"/>
    <property type="match status" value="1"/>
</dbReference>
<evidence type="ECO:0000256" key="1">
    <source>
        <dbReference type="ARBA" id="ARBA00008791"/>
    </source>
</evidence>
<proteinExistence type="inferred from homology"/>
<evidence type="ECO:0000313" key="3">
    <source>
        <dbReference type="EMBL" id="KAB1636725.1"/>
    </source>
</evidence>
<gene>
    <name evidence="3" type="ORF">F8O03_14195</name>
</gene>
<feature type="domain" description="UspA" evidence="2">
    <location>
        <begin position="1"/>
        <end position="140"/>
    </location>
</feature>